<dbReference type="CDD" id="cd10322">
    <property type="entry name" value="SLC5sbd"/>
    <property type="match status" value="1"/>
</dbReference>
<feature type="transmembrane region" description="Helical" evidence="13">
    <location>
        <begin position="69"/>
        <end position="87"/>
    </location>
</feature>
<evidence type="ECO:0000313" key="15">
    <source>
        <dbReference type="EMBL" id="KLN60472.1"/>
    </source>
</evidence>
<organism evidence="15 16">
    <name type="scientific">Kiloniella spongiae</name>
    <dbReference type="NCBI Taxonomy" id="1489064"/>
    <lineage>
        <taxon>Bacteria</taxon>
        <taxon>Pseudomonadati</taxon>
        <taxon>Pseudomonadota</taxon>
        <taxon>Alphaproteobacteria</taxon>
        <taxon>Rhodospirillales</taxon>
        <taxon>Kiloniellaceae</taxon>
        <taxon>Kiloniella</taxon>
    </lineage>
</organism>
<dbReference type="Pfam" id="PF00512">
    <property type="entry name" value="HisKA"/>
    <property type="match status" value="1"/>
</dbReference>
<keyword evidence="5" id="KW-0597">Phosphoprotein</keyword>
<keyword evidence="16" id="KW-1185">Reference proteome</keyword>
<evidence type="ECO:0000256" key="5">
    <source>
        <dbReference type="ARBA" id="ARBA00022553"/>
    </source>
</evidence>
<dbReference type="Proteomes" id="UP000035444">
    <property type="component" value="Unassembled WGS sequence"/>
</dbReference>
<evidence type="ECO:0000256" key="8">
    <source>
        <dbReference type="ARBA" id="ARBA00022777"/>
    </source>
</evidence>
<dbReference type="EC" id="2.7.13.3" evidence="4"/>
<comment type="caution">
    <text evidence="15">The sequence shown here is derived from an EMBL/GenBank/DDBJ whole genome shotgun (WGS) entry which is preliminary data.</text>
</comment>
<dbReference type="InterPro" id="IPR036890">
    <property type="entry name" value="HATPase_C_sf"/>
</dbReference>
<feature type="coiled-coil region" evidence="12">
    <location>
        <begin position="653"/>
        <end position="690"/>
    </location>
</feature>
<comment type="subcellular location">
    <subcellularLocation>
        <location evidence="2">Membrane</location>
        <topology evidence="2">Multi-pass membrane protein</topology>
    </subcellularLocation>
</comment>
<dbReference type="InterPro" id="IPR003594">
    <property type="entry name" value="HATPase_dom"/>
</dbReference>
<feature type="transmembrane region" description="Helical" evidence="13">
    <location>
        <begin position="116"/>
        <end position="134"/>
    </location>
</feature>
<feature type="transmembrane region" description="Helical" evidence="13">
    <location>
        <begin position="167"/>
        <end position="184"/>
    </location>
</feature>
<comment type="similarity">
    <text evidence="3">Belongs to the sodium:solute symporter (SSF) (TC 2.A.21) family.</text>
</comment>
<dbReference type="Pfam" id="PF02518">
    <property type="entry name" value="HATPase_c"/>
    <property type="match status" value="1"/>
</dbReference>
<dbReference type="InterPro" id="IPR038377">
    <property type="entry name" value="Na/Glc_symporter_sf"/>
</dbReference>
<protein>
    <recommendedName>
        <fullName evidence="4">histidine kinase</fullName>
        <ecNumber evidence="4">2.7.13.3</ecNumber>
    </recommendedName>
</protein>
<feature type="transmembrane region" description="Helical" evidence="13">
    <location>
        <begin position="450"/>
        <end position="472"/>
    </location>
</feature>
<dbReference type="SUPFAM" id="SSF55874">
    <property type="entry name" value="ATPase domain of HSP90 chaperone/DNA topoisomerase II/histidine kinase"/>
    <property type="match status" value="1"/>
</dbReference>
<feature type="transmembrane region" description="Helical" evidence="13">
    <location>
        <begin position="196"/>
        <end position="223"/>
    </location>
</feature>
<evidence type="ECO:0000256" key="1">
    <source>
        <dbReference type="ARBA" id="ARBA00000085"/>
    </source>
</evidence>
<feature type="transmembrane region" description="Helical" evidence="13">
    <location>
        <begin position="289"/>
        <end position="308"/>
    </location>
</feature>
<dbReference type="CDD" id="cd00082">
    <property type="entry name" value="HisKA"/>
    <property type="match status" value="1"/>
</dbReference>
<dbReference type="GO" id="GO:0016020">
    <property type="term" value="C:membrane"/>
    <property type="evidence" value="ECO:0007669"/>
    <property type="project" value="UniProtKB-SubCell"/>
</dbReference>
<evidence type="ECO:0000256" key="13">
    <source>
        <dbReference type="SAM" id="Phobius"/>
    </source>
</evidence>
<evidence type="ECO:0000256" key="9">
    <source>
        <dbReference type="ARBA" id="ARBA00022989"/>
    </source>
</evidence>
<dbReference type="InterPro" id="IPR004358">
    <property type="entry name" value="Sig_transdc_His_kin-like_C"/>
</dbReference>
<dbReference type="SMART" id="SM00387">
    <property type="entry name" value="HATPase_c"/>
    <property type="match status" value="1"/>
</dbReference>
<dbReference type="InterPro" id="IPR050736">
    <property type="entry name" value="Sensor_HK_Regulatory"/>
</dbReference>
<evidence type="ECO:0000256" key="2">
    <source>
        <dbReference type="ARBA" id="ARBA00004141"/>
    </source>
</evidence>
<dbReference type="PROSITE" id="PS50283">
    <property type="entry name" value="NA_SOLUT_SYMP_3"/>
    <property type="match status" value="1"/>
</dbReference>
<accession>A0A0H2MIB0</accession>
<keyword evidence="7 13" id="KW-0812">Transmembrane</keyword>
<dbReference type="InterPro" id="IPR001734">
    <property type="entry name" value="Na/solute_symporter"/>
</dbReference>
<feature type="transmembrane region" description="Helical" evidence="13">
    <location>
        <begin position="422"/>
        <end position="443"/>
    </location>
</feature>
<feature type="domain" description="Histidine kinase" evidence="14">
    <location>
        <begin position="690"/>
        <end position="909"/>
    </location>
</feature>
<gene>
    <name evidence="15" type="ORF">WH96_12175</name>
</gene>
<dbReference type="PANTHER" id="PTHR43711">
    <property type="entry name" value="TWO-COMPONENT HISTIDINE KINASE"/>
    <property type="match status" value="1"/>
</dbReference>
<evidence type="ECO:0000256" key="10">
    <source>
        <dbReference type="ARBA" id="ARBA00023012"/>
    </source>
</evidence>
<reference evidence="15 16" key="1">
    <citation type="submission" date="2015-03" db="EMBL/GenBank/DDBJ databases">
        <title>Genome Sequence of Kiloniella spongiae MEBiC09566, isolated from a marine sponge.</title>
        <authorList>
            <person name="Shao Z."/>
            <person name="Wang L."/>
            <person name="Li X."/>
        </authorList>
    </citation>
    <scope>NUCLEOTIDE SEQUENCE [LARGE SCALE GENOMIC DNA]</scope>
    <source>
        <strain evidence="15 16">MEBiC09566</strain>
    </source>
</reference>
<dbReference type="PANTHER" id="PTHR43711:SF30">
    <property type="entry name" value="HISTIDINE KINASE"/>
    <property type="match status" value="1"/>
</dbReference>
<name>A0A0H2MIB0_9PROT</name>
<feature type="transmembrane region" description="Helical" evidence="13">
    <location>
        <begin position="390"/>
        <end position="410"/>
    </location>
</feature>
<dbReference type="SUPFAM" id="SSF47384">
    <property type="entry name" value="Homodimeric domain of signal transducing histidine kinase"/>
    <property type="match status" value="1"/>
</dbReference>
<dbReference type="InterPro" id="IPR005467">
    <property type="entry name" value="His_kinase_dom"/>
</dbReference>
<dbReference type="Gene3D" id="1.10.287.130">
    <property type="match status" value="1"/>
</dbReference>
<evidence type="ECO:0000256" key="6">
    <source>
        <dbReference type="ARBA" id="ARBA00022679"/>
    </source>
</evidence>
<evidence type="ECO:0000313" key="16">
    <source>
        <dbReference type="Proteomes" id="UP000035444"/>
    </source>
</evidence>
<dbReference type="OrthoDB" id="9764438at2"/>
<dbReference type="CDD" id="cd00075">
    <property type="entry name" value="HATPase"/>
    <property type="match status" value="1"/>
</dbReference>
<dbReference type="SMART" id="SM00388">
    <property type="entry name" value="HisKA"/>
    <property type="match status" value="1"/>
</dbReference>
<proteinExistence type="inferred from homology"/>
<comment type="catalytic activity">
    <reaction evidence="1">
        <text>ATP + protein L-histidine = ADP + protein N-phospho-L-histidine.</text>
        <dbReference type="EC" id="2.7.13.3"/>
    </reaction>
</comment>
<dbReference type="AlphaFoldDB" id="A0A0H2MIB0"/>
<keyword evidence="11 13" id="KW-0472">Membrane</keyword>
<keyword evidence="9 13" id="KW-1133">Transmembrane helix</keyword>
<evidence type="ECO:0000256" key="4">
    <source>
        <dbReference type="ARBA" id="ARBA00012438"/>
    </source>
</evidence>
<dbReference type="Gene3D" id="1.20.1730.10">
    <property type="entry name" value="Sodium/glucose cotransporter"/>
    <property type="match status" value="1"/>
</dbReference>
<dbReference type="FunFam" id="1.10.287.130:FF:000001">
    <property type="entry name" value="Two-component sensor histidine kinase"/>
    <property type="match status" value="1"/>
</dbReference>
<dbReference type="PROSITE" id="PS50109">
    <property type="entry name" value="HIS_KIN"/>
    <property type="match status" value="1"/>
</dbReference>
<dbReference type="STRING" id="1489064.WH96_12175"/>
<keyword evidence="6" id="KW-0808">Transferase</keyword>
<keyword evidence="8 15" id="KW-0418">Kinase</keyword>
<dbReference type="EMBL" id="LAQL01000007">
    <property type="protein sequence ID" value="KLN60472.1"/>
    <property type="molecule type" value="Genomic_DNA"/>
</dbReference>
<keyword evidence="12" id="KW-0175">Coiled coil</keyword>
<dbReference type="PRINTS" id="PR00344">
    <property type="entry name" value="BCTRLSENSOR"/>
</dbReference>
<dbReference type="GO" id="GO:0000155">
    <property type="term" value="F:phosphorelay sensor kinase activity"/>
    <property type="evidence" value="ECO:0007669"/>
    <property type="project" value="InterPro"/>
</dbReference>
<dbReference type="PATRIC" id="fig|1489064.4.peg.3757"/>
<dbReference type="Gene3D" id="3.30.565.10">
    <property type="entry name" value="Histidine kinase-like ATPase, C-terminal domain"/>
    <property type="match status" value="1"/>
</dbReference>
<feature type="transmembrane region" description="Helical" evidence="13">
    <location>
        <begin position="336"/>
        <end position="369"/>
    </location>
</feature>
<evidence type="ECO:0000256" key="12">
    <source>
        <dbReference type="SAM" id="Coils"/>
    </source>
</evidence>
<dbReference type="InterPro" id="IPR036097">
    <property type="entry name" value="HisK_dim/P_sf"/>
</dbReference>
<feature type="transmembrane region" description="Helical" evidence="13">
    <location>
        <begin position="249"/>
        <end position="268"/>
    </location>
</feature>
<evidence type="ECO:0000259" key="14">
    <source>
        <dbReference type="PROSITE" id="PS50109"/>
    </source>
</evidence>
<dbReference type="GO" id="GO:0022857">
    <property type="term" value="F:transmembrane transporter activity"/>
    <property type="evidence" value="ECO:0007669"/>
    <property type="project" value="InterPro"/>
</dbReference>
<keyword evidence="10" id="KW-0902">Two-component regulatory system</keyword>
<dbReference type="InterPro" id="IPR003661">
    <property type="entry name" value="HisK_dim/P_dom"/>
</dbReference>
<feature type="transmembrane region" description="Helical" evidence="13">
    <location>
        <begin position="6"/>
        <end position="25"/>
    </location>
</feature>
<evidence type="ECO:0000256" key="3">
    <source>
        <dbReference type="ARBA" id="ARBA00006434"/>
    </source>
</evidence>
<evidence type="ECO:0000256" key="11">
    <source>
        <dbReference type="ARBA" id="ARBA00023136"/>
    </source>
</evidence>
<sequence>MLVDWIIILSSIGYLLVLFAIAYFADKRAERGAGITSHPYIYALSLGVYCTSWTFYGSVGRAASSGLDFLPIYLGPTLVFVLWWLVVKKIIRITKAHRITSIADFISSRYGKSTPLSALVTVIAVVGIVPYISLQLKAVATSFNVLKQYPEVIAPLNSPPIATVADTAFWVALVLAIFAILFGTRHIDNSEHHDGVVVAIAFESVVKLLAFLAVGIFVTFGLYDGFGDLFQQASRVPELLQLMTFEKEGAYTTWVTLTTLSMVAAVCLPRQFQVIAVENVNEPELRKGVWLFPLYLLAINIFVLPIALGGMLQFPRGDVNADTFILTLPMAHEQEMLALLVFLGGLSAATSMVIVATIALSTMVCNDLVMPVLLRWNWLGLKRKSDFTGVLLFVRRSSIILILLFGYAYFRFLGESDALVTIGLISFAAVFQFAPAMIGGMFWKGGNRKGALVGLSLGFVVWAYTLLLPAFAKSGLLPITFIAAGPLGIELFRPYELFGLQGLDHLTHALFWTTVFNAGAYVFVSLYTRHSAIERVQGALFVDVYRYADQGPRSQLWQGSASVEDLFNLLVRFLGRARADRAFSGYFRDRGLERRRVITADADLVHLTERLLSGAIGAASARVMISSVVKGEVVRLEEVMTILDETSQVIEYSQSLEQKSKELESTTAQLRAANERLQELDRLKDEFLSTVSHELRTPLTSIRSFSEILSDHPDLEDEEKSRFLEIIVKESVRLTRLINQVLDLAKIEAGQMEWIFEDLDIPQVVENSMDTMSAILSEKEIVLDVDFATDLPMIRGDRDRLMQVFVNLLSNAIKFCDEERGWVKVSVFLQGQEIVITVADNGQGVPWQARERIFEKFHQSREGLADKPHGTGLGLSISRQIVEYFDGRLELVDTSSKGSVFGVFLPLQAEQVIAKAGE</sequence>
<feature type="transmembrane region" description="Helical" evidence="13">
    <location>
        <begin position="37"/>
        <end position="57"/>
    </location>
</feature>
<evidence type="ECO:0000256" key="7">
    <source>
        <dbReference type="ARBA" id="ARBA00022692"/>
    </source>
</evidence>